<name>A0ACC0YFF7_9ROSI</name>
<organism evidence="1 2">
    <name type="scientific">Pistacia integerrima</name>
    <dbReference type="NCBI Taxonomy" id="434235"/>
    <lineage>
        <taxon>Eukaryota</taxon>
        <taxon>Viridiplantae</taxon>
        <taxon>Streptophyta</taxon>
        <taxon>Embryophyta</taxon>
        <taxon>Tracheophyta</taxon>
        <taxon>Spermatophyta</taxon>
        <taxon>Magnoliopsida</taxon>
        <taxon>eudicotyledons</taxon>
        <taxon>Gunneridae</taxon>
        <taxon>Pentapetalae</taxon>
        <taxon>rosids</taxon>
        <taxon>malvids</taxon>
        <taxon>Sapindales</taxon>
        <taxon>Anacardiaceae</taxon>
        <taxon>Pistacia</taxon>
    </lineage>
</organism>
<evidence type="ECO:0000313" key="2">
    <source>
        <dbReference type="Proteomes" id="UP001163603"/>
    </source>
</evidence>
<dbReference type="Proteomes" id="UP001163603">
    <property type="component" value="Chromosome 7"/>
</dbReference>
<sequence length="101" mass="10861">MARSLSHAKLLVASVADSVSLSISRRGYAAAPHGVVSARGGSRSHMMEKMDVRTAIQEEAGAFTAWAPDPVTGYYRPENSLAQIDAADLRAMLLNHKVRPN</sequence>
<reference evidence="2" key="1">
    <citation type="journal article" date="2023" name="G3 (Bethesda)">
        <title>Genome assembly and association tests identify interacting loci associated with vigor, precocity, and sex in interspecific pistachio rootstocks.</title>
        <authorList>
            <person name="Palmer W."/>
            <person name="Jacygrad E."/>
            <person name="Sagayaradj S."/>
            <person name="Cavanaugh K."/>
            <person name="Han R."/>
            <person name="Bertier L."/>
            <person name="Beede B."/>
            <person name="Kafkas S."/>
            <person name="Golino D."/>
            <person name="Preece J."/>
            <person name="Michelmore R."/>
        </authorList>
    </citation>
    <scope>NUCLEOTIDE SEQUENCE [LARGE SCALE GENOMIC DNA]</scope>
</reference>
<accession>A0ACC0YFF7</accession>
<keyword evidence="2" id="KW-1185">Reference proteome</keyword>
<proteinExistence type="predicted"/>
<evidence type="ECO:0000313" key="1">
    <source>
        <dbReference type="EMBL" id="KAJ0035864.1"/>
    </source>
</evidence>
<gene>
    <name evidence="1" type="ORF">Pint_24497</name>
</gene>
<dbReference type="EMBL" id="CM047742">
    <property type="protein sequence ID" value="KAJ0035864.1"/>
    <property type="molecule type" value="Genomic_DNA"/>
</dbReference>
<protein>
    <submittedName>
        <fullName evidence="1">Uncharacterized protein</fullName>
    </submittedName>
</protein>
<comment type="caution">
    <text evidence="1">The sequence shown here is derived from an EMBL/GenBank/DDBJ whole genome shotgun (WGS) entry which is preliminary data.</text>
</comment>